<name>A0A0D1LI41_9LACO</name>
<accession>A0A0D1LI41</accession>
<dbReference type="RefSeq" id="WP_043711603.1">
    <property type="nucleotide sequence ID" value="NZ_JALOCT010000028.1"/>
</dbReference>
<keyword evidence="1" id="KW-0732">Signal</keyword>
<dbReference type="Gene3D" id="2.60.40.10">
    <property type="entry name" value="Immunoglobulins"/>
    <property type="match status" value="5"/>
</dbReference>
<evidence type="ECO:0000256" key="1">
    <source>
        <dbReference type="SAM" id="SignalP"/>
    </source>
</evidence>
<dbReference type="SMART" id="SM00635">
    <property type="entry name" value="BID_2"/>
    <property type="match status" value="1"/>
</dbReference>
<evidence type="ECO:0000313" key="4">
    <source>
        <dbReference type="Proteomes" id="UP000032287"/>
    </source>
</evidence>
<protein>
    <submittedName>
        <fullName evidence="3">Insecticidal delta-endotoxin CryXXIIA(A)</fullName>
    </submittedName>
</protein>
<dbReference type="InterPro" id="IPR032179">
    <property type="entry name" value="Cry22Aa_Ig-like"/>
</dbReference>
<dbReference type="PATRIC" id="fig|137591.25.peg.1394"/>
<dbReference type="InterPro" id="IPR013783">
    <property type="entry name" value="Ig-like_fold"/>
</dbReference>
<dbReference type="AlphaFoldDB" id="A0A0D1LI41"/>
<keyword evidence="4" id="KW-1185">Reference proteome</keyword>
<dbReference type="EMBL" id="JWHU01000025">
    <property type="protein sequence ID" value="KIU20095.1"/>
    <property type="molecule type" value="Genomic_DNA"/>
</dbReference>
<proteinExistence type="predicted"/>
<comment type="caution">
    <text evidence="3">The sequence shown here is derived from an EMBL/GenBank/DDBJ whole genome shotgun (WGS) entry which is preliminary data.</text>
</comment>
<reference evidence="3 4" key="1">
    <citation type="journal article" date="2015" name="Microbiology (Mosc.)">
        <title>Genomics of the Weissella cibaria species with an examination of its metabolic traits.</title>
        <authorList>
            <person name="Lynch K.M."/>
            <person name="Lucid A."/>
            <person name="Arendt E.K."/>
            <person name="Sleator R.D."/>
            <person name="Lucey B."/>
            <person name="Coffey A."/>
        </authorList>
    </citation>
    <scope>NUCLEOTIDE SEQUENCE [LARGE SCALE GENOMIC DNA]</scope>
    <source>
        <strain evidence="3 4">MG1</strain>
    </source>
</reference>
<feature type="chain" id="PRO_5002232833" evidence="1">
    <location>
        <begin position="26"/>
        <end position="762"/>
    </location>
</feature>
<gene>
    <name evidence="3" type="ORF">QX99_01427</name>
</gene>
<feature type="signal peptide" evidence="1">
    <location>
        <begin position="1"/>
        <end position="25"/>
    </location>
</feature>
<dbReference type="Pfam" id="PF02368">
    <property type="entry name" value="Big_2"/>
    <property type="match status" value="1"/>
</dbReference>
<dbReference type="InterPro" id="IPR003343">
    <property type="entry name" value="Big_2"/>
</dbReference>
<dbReference type="Gene3D" id="2.60.40.1080">
    <property type="match status" value="1"/>
</dbReference>
<organism evidence="3 4">
    <name type="scientific">Weissella cibaria</name>
    <dbReference type="NCBI Taxonomy" id="137591"/>
    <lineage>
        <taxon>Bacteria</taxon>
        <taxon>Bacillati</taxon>
        <taxon>Bacillota</taxon>
        <taxon>Bacilli</taxon>
        <taxon>Lactobacillales</taxon>
        <taxon>Lactobacillaceae</taxon>
        <taxon>Weissella</taxon>
    </lineage>
</organism>
<evidence type="ECO:0000259" key="2">
    <source>
        <dbReference type="SMART" id="SM00635"/>
    </source>
</evidence>
<dbReference type="Pfam" id="PF16403">
    <property type="entry name" value="Bact_surface_Ig-like"/>
    <property type="match status" value="5"/>
</dbReference>
<sequence length="762" mass="81530" precursor="true">MKKTFKIAFATFSIVGLLPVSESYAASKQPLKVNTIYEKAGIVSGSTRKGSNISIKKSGKTIKKFIVNKTTFNYKLSGLKSGQKITIISNFKNTSKQITLVTKKSPKPTIKISSAKVSGNYLVLTGKTDKNAQVIIKNGKKEVWNHVTTNGSYVLKINKNLLKSPDFYTSSTNKTTYGQNNIANKFNYKAPSISGVKNISVSKLHGFNPKSGITAKNSLGQKISFKITGSFDINRNGKYSLQYIATDAQGFAKKITRIVTVANTKPTITGVANTSIKKSAKTFDLQNGVQAQDSEGQKLAVKTSGTVNINKSGVYTIIYTATDKAGNTTLVQRQITVVNDIKPTISGVDNTSVTQSTKDFDSLAGVTAKDSDGNVLKVQVFGVVLTPFPGVYELTYIATDTSGNRLSVSRKVTVTEPVISGINNVTVNKSVGKFDPLSGVTAKDGAGNELDISVSGNVDMNKSGVYTLKYSVKGLFGDTITKNRTVTVKNDIKPTFIGIKDLTVPLGDPDGLVENAKKNVSSQDSDGQFVDMSMSGTVNVNKIGTYVLTYSGTDKDGNTAMATQKITVMIPETTGIQITGPQIVKVGNSAKLEATLTPTWNVGGNVTWTSGNNSIATVDANGNVRGVSSGSVEIFAEITDKNGKVWKTSHTVTVSDVIDASLYAYSQVSIGSYSRQVSVSLTNTDTRTMTVTRVQINDGSLWSADFSKDKLESSGIITMLKTGNVFSMSASSRVGWDLTNLNVIVTVQLSNGQTKDFKTQVK</sequence>
<dbReference type="Proteomes" id="UP000032287">
    <property type="component" value="Unassembled WGS sequence"/>
</dbReference>
<evidence type="ECO:0000313" key="3">
    <source>
        <dbReference type="EMBL" id="KIU20095.1"/>
    </source>
</evidence>
<feature type="domain" description="BIG2" evidence="2">
    <location>
        <begin position="572"/>
        <end position="648"/>
    </location>
</feature>
<dbReference type="SUPFAM" id="SSF49373">
    <property type="entry name" value="Invasin/intimin cell-adhesion fragments"/>
    <property type="match status" value="1"/>
</dbReference>
<dbReference type="InterPro" id="IPR008964">
    <property type="entry name" value="Invasin/intimin_cell_adhesion"/>
</dbReference>